<comment type="subcellular location">
    <subcellularLocation>
        <location evidence="1">Cell membrane</location>
    </subcellularLocation>
</comment>
<keyword evidence="4" id="KW-1133">Transmembrane helix</keyword>
<accession>A0ABV9NPR1</accession>
<dbReference type="Gene3D" id="3.30.70.270">
    <property type="match status" value="1"/>
</dbReference>
<dbReference type="NCBIfam" id="TIGR00254">
    <property type="entry name" value="GGDEF"/>
    <property type="match status" value="1"/>
</dbReference>
<dbReference type="CDD" id="cd01949">
    <property type="entry name" value="GGDEF"/>
    <property type="match status" value="1"/>
</dbReference>
<dbReference type="EC" id="2.7.7.65" evidence="7"/>
<feature type="domain" description="HAMP" evidence="5">
    <location>
        <begin position="76"/>
        <end position="118"/>
    </location>
</feature>
<comment type="caution">
    <text evidence="7">The sequence shown here is derived from an EMBL/GenBank/DDBJ whole genome shotgun (WGS) entry which is preliminary data.</text>
</comment>
<evidence type="ECO:0000256" key="3">
    <source>
        <dbReference type="ARBA" id="ARBA00023136"/>
    </source>
</evidence>
<feature type="transmembrane region" description="Helical" evidence="4">
    <location>
        <begin position="12"/>
        <end position="37"/>
    </location>
</feature>
<evidence type="ECO:0000256" key="2">
    <source>
        <dbReference type="ARBA" id="ARBA00022475"/>
    </source>
</evidence>
<proteinExistence type="predicted"/>
<dbReference type="PANTHER" id="PTHR45138:SF6">
    <property type="entry name" value="DIGUANYLATE CYCLASE DGCN"/>
    <property type="match status" value="1"/>
</dbReference>
<evidence type="ECO:0000259" key="6">
    <source>
        <dbReference type="PROSITE" id="PS50887"/>
    </source>
</evidence>
<feature type="domain" description="GGDEF" evidence="6">
    <location>
        <begin position="143"/>
        <end position="271"/>
    </location>
</feature>
<evidence type="ECO:0000256" key="1">
    <source>
        <dbReference type="ARBA" id="ARBA00004236"/>
    </source>
</evidence>
<keyword evidence="3 4" id="KW-0472">Membrane</keyword>
<evidence type="ECO:0000313" key="8">
    <source>
        <dbReference type="Proteomes" id="UP001595896"/>
    </source>
</evidence>
<dbReference type="Proteomes" id="UP001595896">
    <property type="component" value="Unassembled WGS sequence"/>
</dbReference>
<name>A0ABV9NPR1_9BACI</name>
<protein>
    <submittedName>
        <fullName evidence="7">GGDEF domain-containing protein</fullName>
        <ecNumber evidence="7">2.7.7.65</ecNumber>
    </submittedName>
</protein>
<dbReference type="InterPro" id="IPR043128">
    <property type="entry name" value="Rev_trsase/Diguanyl_cyclase"/>
</dbReference>
<dbReference type="GO" id="GO:0052621">
    <property type="term" value="F:diguanylate cyclase activity"/>
    <property type="evidence" value="ECO:0007669"/>
    <property type="project" value="UniProtKB-EC"/>
</dbReference>
<dbReference type="InterPro" id="IPR003660">
    <property type="entry name" value="HAMP_dom"/>
</dbReference>
<evidence type="ECO:0000313" key="7">
    <source>
        <dbReference type="EMBL" id="MFC4735273.1"/>
    </source>
</evidence>
<keyword evidence="7" id="KW-0808">Transferase</keyword>
<feature type="transmembrane region" description="Helical" evidence="4">
    <location>
        <begin position="43"/>
        <end position="64"/>
    </location>
</feature>
<sequence>MHMRFQSYVTKLFTAYMLLGVAVGIVFSIVVPAIIPIPTESRTFFTGFAVSAGVLLGLLNFLVARQFIIGCTSMFQQVLDRVRNGDYQARSQYSGTDVVRTMSDALNRTIASLEQKDYSMLHDRLTGLPNREALDRMFAEKAEKRKLFFIDLDQFKKVNDTYGHAAGDQLLQEIGRRLQQLDRSIATRSFRYGGDEFILISDEQMSEERLNEQLTQTLSAPFFIGEHPYQLSWSLGSHSFNGSLSSYSSILEIADQRMYEAKQARAESTIS</sequence>
<dbReference type="InterPro" id="IPR050469">
    <property type="entry name" value="Diguanylate_Cyclase"/>
</dbReference>
<dbReference type="RefSeq" id="WP_377907896.1">
    <property type="nucleotide sequence ID" value="NZ_JBHSGK010000003.1"/>
</dbReference>
<keyword evidence="7" id="KW-0548">Nucleotidyltransferase</keyword>
<dbReference type="EMBL" id="JBHSGK010000003">
    <property type="protein sequence ID" value="MFC4735273.1"/>
    <property type="molecule type" value="Genomic_DNA"/>
</dbReference>
<keyword evidence="8" id="KW-1185">Reference proteome</keyword>
<keyword evidence="2" id="KW-1003">Cell membrane</keyword>
<reference evidence="8" key="1">
    <citation type="journal article" date="2019" name="Int. J. Syst. Evol. Microbiol.">
        <title>The Global Catalogue of Microorganisms (GCM) 10K type strain sequencing project: providing services to taxonomists for standard genome sequencing and annotation.</title>
        <authorList>
            <consortium name="The Broad Institute Genomics Platform"/>
            <consortium name="The Broad Institute Genome Sequencing Center for Infectious Disease"/>
            <person name="Wu L."/>
            <person name="Ma J."/>
        </authorList>
    </citation>
    <scope>NUCLEOTIDE SEQUENCE [LARGE SCALE GENOMIC DNA]</scope>
    <source>
        <strain evidence="8">JCM 12165</strain>
    </source>
</reference>
<dbReference type="PANTHER" id="PTHR45138">
    <property type="entry name" value="REGULATORY COMPONENTS OF SENSORY TRANSDUCTION SYSTEM"/>
    <property type="match status" value="1"/>
</dbReference>
<dbReference type="SMART" id="SM00267">
    <property type="entry name" value="GGDEF"/>
    <property type="match status" value="1"/>
</dbReference>
<evidence type="ECO:0000256" key="4">
    <source>
        <dbReference type="SAM" id="Phobius"/>
    </source>
</evidence>
<dbReference type="Pfam" id="PF00990">
    <property type="entry name" value="GGDEF"/>
    <property type="match status" value="1"/>
</dbReference>
<dbReference type="InterPro" id="IPR000160">
    <property type="entry name" value="GGDEF_dom"/>
</dbReference>
<evidence type="ECO:0000259" key="5">
    <source>
        <dbReference type="PROSITE" id="PS50885"/>
    </source>
</evidence>
<organism evidence="7 8">
    <name type="scientific">Bacillus daqingensis</name>
    <dbReference type="NCBI Taxonomy" id="872396"/>
    <lineage>
        <taxon>Bacteria</taxon>
        <taxon>Bacillati</taxon>
        <taxon>Bacillota</taxon>
        <taxon>Bacilli</taxon>
        <taxon>Bacillales</taxon>
        <taxon>Bacillaceae</taxon>
        <taxon>Bacillus</taxon>
    </lineage>
</organism>
<dbReference type="InterPro" id="IPR029787">
    <property type="entry name" value="Nucleotide_cyclase"/>
</dbReference>
<dbReference type="PROSITE" id="PS50887">
    <property type="entry name" value="GGDEF"/>
    <property type="match status" value="1"/>
</dbReference>
<dbReference type="PROSITE" id="PS50885">
    <property type="entry name" value="HAMP"/>
    <property type="match status" value="1"/>
</dbReference>
<gene>
    <name evidence="7" type="ORF">ACFO4L_01630</name>
</gene>
<dbReference type="SUPFAM" id="SSF55073">
    <property type="entry name" value="Nucleotide cyclase"/>
    <property type="match status" value="1"/>
</dbReference>
<keyword evidence="4" id="KW-0812">Transmembrane</keyword>